<organism evidence="5 6">
    <name type="scientific">Brachionus plicatilis</name>
    <name type="common">Marine rotifer</name>
    <name type="synonym">Brachionus muelleri</name>
    <dbReference type="NCBI Taxonomy" id="10195"/>
    <lineage>
        <taxon>Eukaryota</taxon>
        <taxon>Metazoa</taxon>
        <taxon>Spiralia</taxon>
        <taxon>Gnathifera</taxon>
        <taxon>Rotifera</taxon>
        <taxon>Eurotatoria</taxon>
        <taxon>Monogononta</taxon>
        <taxon>Pseudotrocha</taxon>
        <taxon>Ploima</taxon>
        <taxon>Brachionidae</taxon>
        <taxon>Brachionus</taxon>
    </lineage>
</organism>
<evidence type="ECO:0000313" key="6">
    <source>
        <dbReference type="Proteomes" id="UP000276133"/>
    </source>
</evidence>
<dbReference type="Pfam" id="PF25899">
    <property type="entry name" value="DUF7959"/>
    <property type="match status" value="1"/>
</dbReference>
<keyword evidence="1" id="KW-0472">Membrane</keyword>
<feature type="signal peptide" evidence="2">
    <location>
        <begin position="1"/>
        <end position="21"/>
    </location>
</feature>
<dbReference type="PANTHER" id="PTHR36902:SF1">
    <property type="entry name" value="ENRICHED IN SURFACE-LABELED PROTEOME PROTEIN 9"/>
    <property type="match status" value="1"/>
</dbReference>
<accession>A0A3M7Q5B1</accession>
<comment type="caution">
    <text evidence="5">The sequence shown here is derived from an EMBL/GenBank/DDBJ whole genome shotgun (WGS) entry which is preliminary data.</text>
</comment>
<proteinExistence type="predicted"/>
<evidence type="ECO:0000259" key="4">
    <source>
        <dbReference type="Pfam" id="PF25899"/>
    </source>
</evidence>
<feature type="transmembrane region" description="Helical" evidence="1">
    <location>
        <begin position="603"/>
        <end position="627"/>
    </location>
</feature>
<reference evidence="5 6" key="1">
    <citation type="journal article" date="2018" name="Sci. Rep.">
        <title>Genomic signatures of local adaptation to the degree of environmental predictability in rotifers.</title>
        <authorList>
            <person name="Franch-Gras L."/>
            <person name="Hahn C."/>
            <person name="Garcia-Roger E.M."/>
            <person name="Carmona M.J."/>
            <person name="Serra M."/>
            <person name="Gomez A."/>
        </authorList>
    </citation>
    <scope>NUCLEOTIDE SEQUENCE [LARGE SCALE GENOMIC DNA]</scope>
    <source>
        <strain evidence="5">HYR1</strain>
    </source>
</reference>
<dbReference type="Pfam" id="PF25898">
    <property type="entry name" value="LolA_2nd_metazoa"/>
    <property type="match status" value="1"/>
</dbReference>
<dbReference type="Proteomes" id="UP000276133">
    <property type="component" value="Unassembled WGS sequence"/>
</dbReference>
<keyword evidence="1" id="KW-1133">Transmembrane helix</keyword>
<keyword evidence="6" id="KW-1185">Reference proteome</keyword>
<dbReference type="AlphaFoldDB" id="A0A3M7Q5B1"/>
<keyword evidence="2" id="KW-0732">Signal</keyword>
<gene>
    <name evidence="5" type="ORF">BpHYR1_026253</name>
</gene>
<dbReference type="InterPro" id="IPR058831">
    <property type="entry name" value="LolA-like_dom_2nd"/>
</dbReference>
<evidence type="ECO:0000256" key="1">
    <source>
        <dbReference type="SAM" id="Phobius"/>
    </source>
</evidence>
<name>A0A3M7Q5B1_BRAPC</name>
<sequence length="637" mass="72485">MSKIWIKFIFCIFFVQFKIFAGQDSVCDPPSSDDLKIPSLPVNGKFRVLIEKNADGITEETTEIYDGLNNVGIITYYLASIKTKMYAYYKINELITIAGDVCKVYPLNTSIGLTPFQIINVNGSQHIASPLTVLSLSQDLNFKFIGSDGFVRGIPVNEWQYCIEPIQGSAFLKITVSFSDEKKWTPALQIKSFPSIPVQVSIQYRSPNETAIKNEFYSITKFRELDFVQEEEYFTPKGIYCPGRKSVMKLPQIPNSFAFANQVVVPFPNSFDKVGTIETLFEEYNLENKVFHMAYSSANSISNEIHDFNTGLVYKTDRKTGNCLVSNITGSSVDSLKNGSFIYERNPSQIFDLEESSAQFVGLKRVNGINCYVWIGQRALNGINSSIEWYFLSDLWNLTDYGIMGQRYSVPIQVIMYLPVPTQQDINKNQILEVKNNIFAFSPIPFVDRDYDINSCYENSAKKYFIFELGADLSHIIKSNLYEFRRSLIKILHEEIKVTILRISQMEIVFDPNGVFVLFTLLDKPKSYGPVPYPKDDLPLEDAAKRLRESIEKDKIQIEFKSFEDNDEYIVPVFKDSLLEIGNYKEGFVEINNIKANRKYSGGAVAIVTIVAVVNGLIFGLFLTLLIKSKKINLSFL</sequence>
<evidence type="ECO:0000313" key="5">
    <source>
        <dbReference type="EMBL" id="RNA06607.1"/>
    </source>
</evidence>
<evidence type="ECO:0000256" key="2">
    <source>
        <dbReference type="SAM" id="SignalP"/>
    </source>
</evidence>
<protein>
    <submittedName>
        <fullName evidence="5">EF-hand domain-containing D1</fullName>
    </submittedName>
</protein>
<keyword evidence="1" id="KW-0812">Transmembrane</keyword>
<feature type="domain" description="DUF7959" evidence="4">
    <location>
        <begin position="463"/>
        <end position="565"/>
    </location>
</feature>
<dbReference type="EMBL" id="REGN01007333">
    <property type="protein sequence ID" value="RNA06607.1"/>
    <property type="molecule type" value="Genomic_DNA"/>
</dbReference>
<evidence type="ECO:0000259" key="3">
    <source>
        <dbReference type="Pfam" id="PF25898"/>
    </source>
</evidence>
<dbReference type="OrthoDB" id="10051728at2759"/>
<dbReference type="InterPro" id="IPR058265">
    <property type="entry name" value="DUF7959"/>
</dbReference>
<feature type="domain" description="LolA-like" evidence="3">
    <location>
        <begin position="236"/>
        <end position="457"/>
    </location>
</feature>
<dbReference type="PANTHER" id="PTHR36902">
    <property type="entry name" value="ENRICHED IN SURFACE-LABELED PROTEOME PROTEIN 9"/>
    <property type="match status" value="1"/>
</dbReference>
<feature type="chain" id="PRO_5018035043" evidence="2">
    <location>
        <begin position="22"/>
        <end position="637"/>
    </location>
</feature>
<dbReference type="STRING" id="10195.A0A3M7Q5B1"/>